<evidence type="ECO:0000313" key="2">
    <source>
        <dbReference type="Proteomes" id="UP000230750"/>
    </source>
</evidence>
<proteinExistence type="predicted"/>
<name>A0A2G8KQ66_STIJA</name>
<dbReference type="EMBL" id="MRZV01000434">
    <property type="protein sequence ID" value="PIK50098.1"/>
    <property type="molecule type" value="Genomic_DNA"/>
</dbReference>
<feature type="non-terminal residue" evidence="1">
    <location>
        <position position="1"/>
    </location>
</feature>
<evidence type="ECO:0000313" key="1">
    <source>
        <dbReference type="EMBL" id="PIK50098.1"/>
    </source>
</evidence>
<dbReference type="Proteomes" id="UP000230750">
    <property type="component" value="Unassembled WGS sequence"/>
</dbReference>
<keyword evidence="2" id="KW-1185">Reference proteome</keyword>
<comment type="caution">
    <text evidence="1">The sequence shown here is derived from an EMBL/GenBank/DDBJ whole genome shotgun (WGS) entry which is preliminary data.</text>
</comment>
<sequence>LGPEYLSKAVYVNDEREVVQIKTKDKLTILLKSKRVVVVFRQTDGAAAVLKDVPFQKKCPSAMFDLCDHKGLEGAGMTLRYAVAKTFWSDPKEKVTLHKGDIILILANIHGHHVVGITQTNNVEVFPSKVVRYLTKPRLVLRDGMVIRVKSVHNNYTRKLFKSTGELFRWQRMDGQTVLLDSYCETEGHTMTEDKYYYAQSEDDGYSVAWEGDDNQGNDDYRNDRPVGTVKGLNERPVPTQRSTLNEQIRFTEGHYIELVKEVDHQPSENAEDVGDEILVRYSH</sequence>
<protein>
    <submittedName>
        <fullName evidence="1">Uncharacterized protein</fullName>
    </submittedName>
</protein>
<reference evidence="1 2" key="1">
    <citation type="journal article" date="2017" name="PLoS Biol.">
        <title>The sea cucumber genome provides insights into morphological evolution and visceral regeneration.</title>
        <authorList>
            <person name="Zhang X."/>
            <person name="Sun L."/>
            <person name="Yuan J."/>
            <person name="Sun Y."/>
            <person name="Gao Y."/>
            <person name="Zhang L."/>
            <person name="Li S."/>
            <person name="Dai H."/>
            <person name="Hamel J.F."/>
            <person name="Liu C."/>
            <person name="Yu Y."/>
            <person name="Liu S."/>
            <person name="Lin W."/>
            <person name="Guo K."/>
            <person name="Jin S."/>
            <person name="Xu P."/>
            <person name="Storey K.B."/>
            <person name="Huan P."/>
            <person name="Zhang T."/>
            <person name="Zhou Y."/>
            <person name="Zhang J."/>
            <person name="Lin C."/>
            <person name="Li X."/>
            <person name="Xing L."/>
            <person name="Huo D."/>
            <person name="Sun M."/>
            <person name="Wang L."/>
            <person name="Mercier A."/>
            <person name="Li F."/>
            <person name="Yang H."/>
            <person name="Xiang J."/>
        </authorList>
    </citation>
    <scope>NUCLEOTIDE SEQUENCE [LARGE SCALE GENOMIC DNA]</scope>
    <source>
        <strain evidence="1">Shaxun</strain>
        <tissue evidence="1">Muscle</tissue>
    </source>
</reference>
<dbReference type="InterPro" id="IPR036028">
    <property type="entry name" value="SH3-like_dom_sf"/>
</dbReference>
<organism evidence="1 2">
    <name type="scientific">Stichopus japonicus</name>
    <name type="common">Sea cucumber</name>
    <dbReference type="NCBI Taxonomy" id="307972"/>
    <lineage>
        <taxon>Eukaryota</taxon>
        <taxon>Metazoa</taxon>
        <taxon>Echinodermata</taxon>
        <taxon>Eleutherozoa</taxon>
        <taxon>Echinozoa</taxon>
        <taxon>Holothuroidea</taxon>
        <taxon>Aspidochirotacea</taxon>
        <taxon>Aspidochirotida</taxon>
        <taxon>Stichopodidae</taxon>
        <taxon>Apostichopus</taxon>
    </lineage>
</organism>
<gene>
    <name evidence="1" type="ORF">BSL78_13024</name>
</gene>
<dbReference type="AlphaFoldDB" id="A0A2G8KQ66"/>
<dbReference type="SUPFAM" id="SSF50044">
    <property type="entry name" value="SH3-domain"/>
    <property type="match status" value="1"/>
</dbReference>
<accession>A0A2G8KQ66</accession>